<evidence type="ECO:0000313" key="5">
    <source>
        <dbReference type="Proteomes" id="UP000758652"/>
    </source>
</evidence>
<dbReference type="PROSITE" id="PS51755">
    <property type="entry name" value="OMPR_PHOB"/>
    <property type="match status" value="1"/>
</dbReference>
<sequence length="241" mass="28557">MNKGILILTDQESNTKGTFVWQHIENLKDINASILEARVEKEFDFLLCILEVPASVQEIRCFAQSVKKFYSFPICVFEKNIIESYPGEKGEIKGMIDILIRRSFTQKEFFLLIDRVLDLEGEKETVSIEKKVETIGENEIIRIYPYKRELYIDENRVNLTKKEFDIFYYLFQKKGDVVSHKELYERVWKREYIHDDTNIMAHIHRLRGKVEKDPKKPKYICNQYGVGYYFGGLFQEALPTL</sequence>
<evidence type="ECO:0000256" key="1">
    <source>
        <dbReference type="ARBA" id="ARBA00023125"/>
    </source>
</evidence>
<dbReference type="Gene3D" id="1.10.10.10">
    <property type="entry name" value="Winged helix-like DNA-binding domain superfamily/Winged helix DNA-binding domain"/>
    <property type="match status" value="1"/>
</dbReference>
<keyword evidence="5" id="KW-1185">Reference proteome</keyword>
<dbReference type="InterPro" id="IPR016032">
    <property type="entry name" value="Sig_transdc_resp-reg_C-effctor"/>
</dbReference>
<comment type="caution">
    <text evidence="4">The sequence shown here is derived from an EMBL/GenBank/DDBJ whole genome shotgun (WGS) entry which is preliminary data.</text>
</comment>
<reference evidence="4 5" key="1">
    <citation type="submission" date="2020-10" db="EMBL/GenBank/DDBJ databases">
        <title>ChiBAC.</title>
        <authorList>
            <person name="Zenner C."/>
            <person name="Hitch T.C.A."/>
            <person name="Clavel T."/>
        </authorList>
    </citation>
    <scope>NUCLEOTIDE SEQUENCE [LARGE SCALE GENOMIC DNA]</scope>
    <source>
        <strain evidence="4 5">DSM 108991</strain>
    </source>
</reference>
<proteinExistence type="predicted"/>
<dbReference type="SMART" id="SM00862">
    <property type="entry name" value="Trans_reg_C"/>
    <property type="match status" value="1"/>
</dbReference>
<dbReference type="RefSeq" id="WP_226395310.1">
    <property type="nucleotide sequence ID" value="NZ_JADCKL010000011.1"/>
</dbReference>
<dbReference type="InterPro" id="IPR001867">
    <property type="entry name" value="OmpR/PhoB-type_DNA-bd"/>
</dbReference>
<dbReference type="SUPFAM" id="SSF46894">
    <property type="entry name" value="C-terminal effector domain of the bipartite response regulators"/>
    <property type="match status" value="1"/>
</dbReference>
<dbReference type="EMBL" id="JADCKL010000011">
    <property type="protein sequence ID" value="MBE5063900.1"/>
    <property type="molecule type" value="Genomic_DNA"/>
</dbReference>
<name>A0ABR9RMZ0_9FIRM</name>
<organism evidence="4 5">
    <name type="scientific">Claveliimonas monacensis</name>
    <dbReference type="NCBI Taxonomy" id="2779351"/>
    <lineage>
        <taxon>Bacteria</taxon>
        <taxon>Bacillati</taxon>
        <taxon>Bacillota</taxon>
        <taxon>Clostridia</taxon>
        <taxon>Lachnospirales</taxon>
        <taxon>Lachnospiraceae</taxon>
        <taxon>Claveliimonas</taxon>
    </lineage>
</organism>
<dbReference type="Proteomes" id="UP000758652">
    <property type="component" value="Unassembled WGS sequence"/>
</dbReference>
<dbReference type="InterPro" id="IPR036388">
    <property type="entry name" value="WH-like_DNA-bd_sf"/>
</dbReference>
<evidence type="ECO:0000256" key="2">
    <source>
        <dbReference type="PROSITE-ProRule" id="PRU01091"/>
    </source>
</evidence>
<evidence type="ECO:0000313" key="4">
    <source>
        <dbReference type="EMBL" id="MBE5063900.1"/>
    </source>
</evidence>
<protein>
    <submittedName>
        <fullName evidence="4">Winged helix-turn-helix transcriptional regulator</fullName>
    </submittedName>
</protein>
<evidence type="ECO:0000259" key="3">
    <source>
        <dbReference type="PROSITE" id="PS51755"/>
    </source>
</evidence>
<gene>
    <name evidence="4" type="ORF">INF30_11615</name>
</gene>
<dbReference type="CDD" id="cd00383">
    <property type="entry name" value="trans_reg_C"/>
    <property type="match status" value="1"/>
</dbReference>
<keyword evidence="1 2" id="KW-0238">DNA-binding</keyword>
<feature type="DNA-binding region" description="OmpR/PhoB-type" evidence="2">
    <location>
        <begin position="130"/>
        <end position="232"/>
    </location>
</feature>
<accession>A0ABR9RMZ0</accession>
<dbReference type="Pfam" id="PF00486">
    <property type="entry name" value="Trans_reg_C"/>
    <property type="match status" value="1"/>
</dbReference>
<feature type="domain" description="OmpR/PhoB-type" evidence="3">
    <location>
        <begin position="130"/>
        <end position="232"/>
    </location>
</feature>